<dbReference type="Proteomes" id="UP000005317">
    <property type="component" value="Unassembled WGS sequence"/>
</dbReference>
<keyword evidence="1" id="KW-0449">Lipoprotein</keyword>
<protein>
    <submittedName>
        <fullName evidence="1">Putative lipoprotein</fullName>
    </submittedName>
</protein>
<sequence length="226" mass="24266">MKANYCLLIGFFLFLSGCDTETAPNAGQTSQAATLPADAPALGTKIQQLASSDSAVASPTDEYPKIAWEDLELPGHGLEDIVKKYQAQIDAIPEGDPAEQAVMDKMQAELNTAPVNPAMNGKKIKLPGFVAPLEIDESNGMVGDFLLVPYFGACIHLPPPPLSQTILVKPKTGKSIGMERVYEPVWVSGTVKAESTKTDLADAGYKILDAAIEMYQEPEDETEQQP</sequence>
<proteinExistence type="predicted"/>
<dbReference type="Gene3D" id="2.40.50.870">
    <property type="entry name" value="Protein of unknown function (DUF3299)"/>
    <property type="match status" value="1"/>
</dbReference>
<evidence type="ECO:0000313" key="2">
    <source>
        <dbReference type="Proteomes" id="UP000005317"/>
    </source>
</evidence>
<dbReference type="PROSITE" id="PS51257">
    <property type="entry name" value="PROKAR_LIPOPROTEIN"/>
    <property type="match status" value="1"/>
</dbReference>
<name>A0A656HEY8_THINJ</name>
<organism evidence="1 2">
    <name type="scientific">Thiothrix nivea (strain ATCC 35100 / DSM 5205 / JP2)</name>
    <dbReference type="NCBI Taxonomy" id="870187"/>
    <lineage>
        <taxon>Bacteria</taxon>
        <taxon>Pseudomonadati</taxon>
        <taxon>Pseudomonadota</taxon>
        <taxon>Gammaproteobacteria</taxon>
        <taxon>Thiotrichales</taxon>
        <taxon>Thiotrichaceae</taxon>
        <taxon>Thiothrix</taxon>
    </lineage>
</organism>
<dbReference type="EMBL" id="JH651384">
    <property type="protein sequence ID" value="EIJ33605.1"/>
    <property type="molecule type" value="Genomic_DNA"/>
</dbReference>
<dbReference type="AlphaFoldDB" id="A0A656HEY8"/>
<dbReference type="OrthoDB" id="9784998at2"/>
<accession>A0A656HEY8</accession>
<evidence type="ECO:0000313" key="1">
    <source>
        <dbReference type="EMBL" id="EIJ33605.1"/>
    </source>
</evidence>
<keyword evidence="2" id="KW-1185">Reference proteome</keyword>
<dbReference type="InterPro" id="IPR021727">
    <property type="entry name" value="DUF3299"/>
</dbReference>
<reference evidence="2" key="1">
    <citation type="journal article" date="2011" name="Stand. Genomic Sci.">
        <title>Genome sequence of the filamentous, gliding Thiothrix nivea neotype strain (JP2(T)).</title>
        <authorList>
            <person name="Lapidus A."/>
            <person name="Nolan M."/>
            <person name="Lucas S."/>
            <person name="Glavina Del Rio T."/>
            <person name="Tice H."/>
            <person name="Cheng J.F."/>
            <person name="Tapia R."/>
            <person name="Han C."/>
            <person name="Goodwin L."/>
            <person name="Pitluck S."/>
            <person name="Liolios K."/>
            <person name="Pagani I."/>
            <person name="Ivanova N."/>
            <person name="Huntemann M."/>
            <person name="Mavromatis K."/>
            <person name="Mikhailova N."/>
            <person name="Pati A."/>
            <person name="Chen A."/>
            <person name="Palaniappan K."/>
            <person name="Land M."/>
            <person name="Brambilla E.M."/>
            <person name="Rohde M."/>
            <person name="Abt B."/>
            <person name="Verbarg S."/>
            <person name="Goker M."/>
            <person name="Bristow J."/>
            <person name="Eisen J.A."/>
            <person name="Markowitz V."/>
            <person name="Hugenholtz P."/>
            <person name="Kyrpides N.C."/>
            <person name="Klenk H.P."/>
            <person name="Woyke T."/>
        </authorList>
    </citation>
    <scope>NUCLEOTIDE SEQUENCE [LARGE SCALE GENOMIC DNA]</scope>
    <source>
        <strain evidence="2">ATCC 35100 / DSM 5205 / JP2</strain>
    </source>
</reference>
<gene>
    <name evidence="1" type="ORF">Thini_0980</name>
</gene>
<dbReference type="Pfam" id="PF11736">
    <property type="entry name" value="DUF3299"/>
    <property type="match status" value="1"/>
</dbReference>
<dbReference type="RefSeq" id="WP_002707556.1">
    <property type="nucleotide sequence ID" value="NZ_JH651384.1"/>
</dbReference>